<protein>
    <submittedName>
        <fullName evidence="1">Uncharacterized protein</fullName>
    </submittedName>
</protein>
<accession>A0A2P5FNJ0</accession>
<dbReference type="OrthoDB" id="422362at2759"/>
<dbReference type="EMBL" id="JXTC01000019">
    <property type="protein sequence ID" value="PON99310.1"/>
    <property type="molecule type" value="Genomic_DNA"/>
</dbReference>
<proteinExistence type="predicted"/>
<comment type="caution">
    <text evidence="1">The sequence shown here is derived from an EMBL/GenBank/DDBJ whole genome shotgun (WGS) entry which is preliminary data.</text>
</comment>
<organism evidence="1 2">
    <name type="scientific">Trema orientale</name>
    <name type="common">Charcoal tree</name>
    <name type="synonym">Celtis orientalis</name>
    <dbReference type="NCBI Taxonomy" id="63057"/>
    <lineage>
        <taxon>Eukaryota</taxon>
        <taxon>Viridiplantae</taxon>
        <taxon>Streptophyta</taxon>
        <taxon>Embryophyta</taxon>
        <taxon>Tracheophyta</taxon>
        <taxon>Spermatophyta</taxon>
        <taxon>Magnoliopsida</taxon>
        <taxon>eudicotyledons</taxon>
        <taxon>Gunneridae</taxon>
        <taxon>Pentapetalae</taxon>
        <taxon>rosids</taxon>
        <taxon>fabids</taxon>
        <taxon>Rosales</taxon>
        <taxon>Cannabaceae</taxon>
        <taxon>Trema</taxon>
    </lineage>
</organism>
<keyword evidence="2" id="KW-1185">Reference proteome</keyword>
<dbReference type="AlphaFoldDB" id="A0A2P5FNJ0"/>
<evidence type="ECO:0000313" key="2">
    <source>
        <dbReference type="Proteomes" id="UP000237000"/>
    </source>
</evidence>
<evidence type="ECO:0000313" key="1">
    <source>
        <dbReference type="EMBL" id="PON99310.1"/>
    </source>
</evidence>
<name>A0A2P5FNJ0_TREOI</name>
<dbReference type="Proteomes" id="UP000237000">
    <property type="component" value="Unassembled WGS sequence"/>
</dbReference>
<gene>
    <name evidence="1" type="ORF">TorRG33x02_048530</name>
</gene>
<reference evidence="2" key="1">
    <citation type="submission" date="2016-06" db="EMBL/GenBank/DDBJ databases">
        <title>Parallel loss of symbiosis genes in relatives of nitrogen-fixing non-legume Parasponia.</title>
        <authorList>
            <person name="Van Velzen R."/>
            <person name="Holmer R."/>
            <person name="Bu F."/>
            <person name="Rutten L."/>
            <person name="Van Zeijl A."/>
            <person name="Liu W."/>
            <person name="Santuari L."/>
            <person name="Cao Q."/>
            <person name="Sharma T."/>
            <person name="Shen D."/>
            <person name="Roswanjaya Y."/>
            <person name="Wardhani T."/>
            <person name="Kalhor M.S."/>
            <person name="Jansen J."/>
            <person name="Van den Hoogen J."/>
            <person name="Gungor B."/>
            <person name="Hartog M."/>
            <person name="Hontelez J."/>
            <person name="Verver J."/>
            <person name="Yang W.-C."/>
            <person name="Schijlen E."/>
            <person name="Repin R."/>
            <person name="Schilthuizen M."/>
            <person name="Schranz E."/>
            <person name="Heidstra R."/>
            <person name="Miyata K."/>
            <person name="Fedorova E."/>
            <person name="Kohlen W."/>
            <person name="Bisseling T."/>
            <person name="Smit S."/>
            <person name="Geurts R."/>
        </authorList>
    </citation>
    <scope>NUCLEOTIDE SEQUENCE [LARGE SCALE GENOMIC DNA]</scope>
    <source>
        <strain evidence="2">cv. RG33-2</strain>
    </source>
</reference>
<dbReference type="InParanoid" id="A0A2P5FNJ0"/>
<sequence>MSRINQILDLGNLSFSASLTLTHCPNLKSLTNPHSDPNSLNSVKAVRAQVKNDTGIRKASNAKTIEDHIRAWVNRKKESGLPKSRCYFPFLVGAKKTNTIG</sequence>